<feature type="domain" description="BTB" evidence="4">
    <location>
        <begin position="28"/>
        <end position="95"/>
    </location>
</feature>
<comment type="caution">
    <text evidence="5">The sequence shown here is derived from an EMBL/GenBank/DDBJ whole genome shotgun (WGS) entry which is preliminary data.</text>
</comment>
<dbReference type="Pfam" id="PF00651">
    <property type="entry name" value="BTB"/>
    <property type="match status" value="1"/>
</dbReference>
<evidence type="ECO:0000256" key="2">
    <source>
        <dbReference type="ARBA" id="ARBA00022737"/>
    </source>
</evidence>
<dbReference type="Pfam" id="PF01344">
    <property type="entry name" value="Kelch_1"/>
    <property type="match status" value="2"/>
</dbReference>
<dbReference type="InterPro" id="IPR011705">
    <property type="entry name" value="BACK"/>
</dbReference>
<keyword evidence="3" id="KW-0009">Actin-binding</keyword>
<proteinExistence type="predicted"/>
<dbReference type="SMART" id="SM00875">
    <property type="entry name" value="BACK"/>
    <property type="match status" value="1"/>
</dbReference>
<dbReference type="InterPro" id="IPR011333">
    <property type="entry name" value="SKP1/BTB/POZ_sf"/>
</dbReference>
<keyword evidence="1" id="KW-0880">Kelch repeat</keyword>
<evidence type="ECO:0000313" key="6">
    <source>
        <dbReference type="Proteomes" id="UP000299102"/>
    </source>
</evidence>
<dbReference type="Proteomes" id="UP000299102">
    <property type="component" value="Unassembled WGS sequence"/>
</dbReference>
<dbReference type="OrthoDB" id="10249567at2759"/>
<dbReference type="SMART" id="SM00612">
    <property type="entry name" value="Kelch"/>
    <property type="match status" value="2"/>
</dbReference>
<dbReference type="PANTHER" id="PTHR24412">
    <property type="entry name" value="KELCH PROTEIN"/>
    <property type="match status" value="1"/>
</dbReference>
<reference evidence="5 6" key="1">
    <citation type="journal article" date="2019" name="Commun. Biol.">
        <title>The bagworm genome reveals a unique fibroin gene that provides high tensile strength.</title>
        <authorList>
            <person name="Kono N."/>
            <person name="Nakamura H."/>
            <person name="Ohtoshi R."/>
            <person name="Tomita M."/>
            <person name="Numata K."/>
            <person name="Arakawa K."/>
        </authorList>
    </citation>
    <scope>NUCLEOTIDE SEQUENCE [LARGE SCALE GENOMIC DNA]</scope>
</reference>
<dbReference type="InterPro" id="IPR006652">
    <property type="entry name" value="Kelch_1"/>
</dbReference>
<evidence type="ECO:0000256" key="3">
    <source>
        <dbReference type="ARBA" id="ARBA00023203"/>
    </source>
</evidence>
<dbReference type="GO" id="GO:0003779">
    <property type="term" value="F:actin binding"/>
    <property type="evidence" value="ECO:0007669"/>
    <property type="project" value="UniProtKB-KW"/>
</dbReference>
<dbReference type="AlphaFoldDB" id="A0A4C1UBA4"/>
<organism evidence="5 6">
    <name type="scientific">Eumeta variegata</name>
    <name type="common">Bagworm moth</name>
    <name type="synonym">Eumeta japonica</name>
    <dbReference type="NCBI Taxonomy" id="151549"/>
    <lineage>
        <taxon>Eukaryota</taxon>
        <taxon>Metazoa</taxon>
        <taxon>Ecdysozoa</taxon>
        <taxon>Arthropoda</taxon>
        <taxon>Hexapoda</taxon>
        <taxon>Insecta</taxon>
        <taxon>Pterygota</taxon>
        <taxon>Neoptera</taxon>
        <taxon>Endopterygota</taxon>
        <taxon>Lepidoptera</taxon>
        <taxon>Glossata</taxon>
        <taxon>Ditrysia</taxon>
        <taxon>Tineoidea</taxon>
        <taxon>Psychidae</taxon>
        <taxon>Oiketicinae</taxon>
        <taxon>Eumeta</taxon>
    </lineage>
</organism>
<keyword evidence="2" id="KW-0677">Repeat</keyword>
<dbReference type="InterPro" id="IPR015915">
    <property type="entry name" value="Kelch-typ_b-propeller"/>
</dbReference>
<dbReference type="SUPFAM" id="SSF54695">
    <property type="entry name" value="POZ domain"/>
    <property type="match status" value="1"/>
</dbReference>
<dbReference type="Gene3D" id="2.120.10.80">
    <property type="entry name" value="Kelch-type beta propeller"/>
    <property type="match status" value="1"/>
</dbReference>
<dbReference type="InterPro" id="IPR000210">
    <property type="entry name" value="BTB/POZ_dom"/>
</dbReference>
<dbReference type="SUPFAM" id="SSF117281">
    <property type="entry name" value="Kelch motif"/>
    <property type="match status" value="1"/>
</dbReference>
<dbReference type="SMART" id="SM00225">
    <property type="entry name" value="BTB"/>
    <property type="match status" value="1"/>
</dbReference>
<dbReference type="Pfam" id="PF07707">
    <property type="entry name" value="BACK"/>
    <property type="match status" value="1"/>
</dbReference>
<name>A0A4C1UBA4_EUMVA</name>
<dbReference type="EMBL" id="BGZK01000150">
    <property type="protein sequence ID" value="GBP23387.1"/>
    <property type="molecule type" value="Genomic_DNA"/>
</dbReference>
<dbReference type="PANTHER" id="PTHR24412:SF35">
    <property type="entry name" value="ACTIN-BINDING PROTEIN IPP"/>
    <property type="match status" value="1"/>
</dbReference>
<evidence type="ECO:0000256" key="1">
    <source>
        <dbReference type="ARBA" id="ARBA00022441"/>
    </source>
</evidence>
<evidence type="ECO:0000259" key="4">
    <source>
        <dbReference type="PROSITE" id="PS50097"/>
    </source>
</evidence>
<gene>
    <name evidence="5" type="primary">Klhl17</name>
    <name evidence="5" type="ORF">EVAR_22245_1</name>
</gene>
<protein>
    <submittedName>
        <fullName evidence="5">Kelch-like protein 17</fullName>
    </submittedName>
</protein>
<dbReference type="STRING" id="151549.A0A4C1UBA4"/>
<accession>A0A4C1UBA4</accession>
<dbReference type="Gene3D" id="3.30.710.10">
    <property type="entry name" value="Potassium Channel Kv1.1, Chain A"/>
    <property type="match status" value="1"/>
</dbReference>
<keyword evidence="6" id="KW-1185">Reference proteome</keyword>
<sequence length="435" mass="49003">MDFCSEAILSSKKTVEKFQELRKNDKFCDISLFSGNSLVKAHRVVLAASCPYFEAMFNVGLKESQQVFINLPSVSPDVLPLLVDFIYTGRTRISESTAQQLMVAAHMLQIQDLVKGCIKYLKSHLDPSNALSIFRFAETLCCSDLADRALVYIGKHWASITQTEDFLDLPLPDFAKILSSNEFIVNHESDIEWYCQICNIVLDCCKKLRYLIWLRTERDIRSGIRAGSLSEMEVVVSVVRWLEHDPALRVPDWDKLIPLLHLGTLSTNILDNVWKDLGDMKLKNILKIFNMGMVSQADDRPRGCSTFYIVGGFKGSLTAATVFKFDTHKKAWEVVAPMATPRTNLSVAVLMGRLYAVGGADGAALASGEVYNPTNMARPTKRAAHRSHPYCKPLRSSIDHHIRLRQLLDHNDLAVGDSNIRIAYKRFGRILLICF</sequence>
<dbReference type="Gene3D" id="1.25.40.420">
    <property type="match status" value="1"/>
</dbReference>
<dbReference type="PROSITE" id="PS50097">
    <property type="entry name" value="BTB"/>
    <property type="match status" value="1"/>
</dbReference>
<evidence type="ECO:0000313" key="5">
    <source>
        <dbReference type="EMBL" id="GBP23387.1"/>
    </source>
</evidence>